<dbReference type="Pfam" id="PF14300">
    <property type="entry name" value="DMP19"/>
    <property type="match status" value="1"/>
</dbReference>
<keyword evidence="3" id="KW-1185">Reference proteome</keyword>
<accession>A0A6M5Z2M3</accession>
<proteinExistence type="predicted"/>
<dbReference type="Gene3D" id="1.20.1420.60">
    <property type="match status" value="1"/>
</dbReference>
<organism evidence="2 3">
    <name type="scientific">Frigoriglobus tundricola</name>
    <dbReference type="NCBI Taxonomy" id="2774151"/>
    <lineage>
        <taxon>Bacteria</taxon>
        <taxon>Pseudomonadati</taxon>
        <taxon>Planctomycetota</taxon>
        <taxon>Planctomycetia</taxon>
        <taxon>Gemmatales</taxon>
        <taxon>Gemmataceae</taxon>
        <taxon>Frigoriglobus</taxon>
    </lineage>
</organism>
<reference evidence="3" key="1">
    <citation type="submission" date="2020-05" db="EMBL/GenBank/DDBJ databases">
        <title>Frigoriglobus tundricola gen. nov., sp. nov., a psychrotolerant cellulolytic planctomycete of the family Gemmataceae with two divergent copies of 16S rRNA gene.</title>
        <authorList>
            <person name="Kulichevskaya I.S."/>
            <person name="Ivanova A.A."/>
            <person name="Naumoff D.G."/>
            <person name="Beletsky A.V."/>
            <person name="Rijpstra W.I.C."/>
            <person name="Sinninghe Damste J.S."/>
            <person name="Mardanov A.V."/>
            <person name="Ravin N.V."/>
            <person name="Dedysh S.N."/>
        </authorList>
    </citation>
    <scope>NUCLEOTIDE SEQUENCE [LARGE SCALE GENOMIC DNA]</scope>
    <source>
        <strain evidence="3">PL17</strain>
    </source>
</reference>
<dbReference type="EMBL" id="CP053452">
    <property type="protein sequence ID" value="QJW99810.1"/>
    <property type="molecule type" value="Genomic_DNA"/>
</dbReference>
<name>A0A6M5Z2M3_9BACT</name>
<dbReference type="Proteomes" id="UP000503447">
    <property type="component" value="Chromosome"/>
</dbReference>
<evidence type="ECO:0000259" key="1">
    <source>
        <dbReference type="Pfam" id="PF14300"/>
    </source>
</evidence>
<gene>
    <name evidence="2" type="ORF">FTUN_7433</name>
</gene>
<dbReference type="AlphaFoldDB" id="A0A6M5Z2M3"/>
<evidence type="ECO:0000313" key="3">
    <source>
        <dbReference type="Proteomes" id="UP000503447"/>
    </source>
</evidence>
<sequence>MPPVDDYRMAMTRATFDAIPIDPMNAIGSLWDRVIDANPRLMTEDFGDANFLAKVTPSLRLFLVLGVFDGQVSNGGIVQFFWNCPGTIFAVRGALAELGELELLGLYDRAVTALVGNGESWESLRTQGAELAPNDAAWEPFQKSYDLLDLGWFDKAYFDTWGHNSVNEWVVLSEGLSRRFAQNLVSYVRTRPGDFISG</sequence>
<dbReference type="InterPro" id="IPR025402">
    <property type="entry name" value="DMP19_C"/>
</dbReference>
<evidence type="ECO:0000313" key="2">
    <source>
        <dbReference type="EMBL" id="QJW99810.1"/>
    </source>
</evidence>
<feature type="domain" description="DNA mimic protein DMP19 C-terminal" evidence="1">
    <location>
        <begin position="54"/>
        <end position="149"/>
    </location>
</feature>
<protein>
    <recommendedName>
        <fullName evidence="1">DNA mimic protein DMP19 C-terminal domain-containing protein</fullName>
    </recommendedName>
</protein>
<dbReference type="KEGG" id="ftj:FTUN_7433"/>